<evidence type="ECO:0000313" key="5">
    <source>
        <dbReference type="Ensembl" id="ENSPMRP00000026500.1"/>
    </source>
</evidence>
<name>A0A670JRJ8_PODMU</name>
<keyword evidence="3" id="KW-0539">Nucleus</keyword>
<reference evidence="5" key="2">
    <citation type="submission" date="2025-08" db="UniProtKB">
        <authorList>
            <consortium name="Ensembl"/>
        </authorList>
    </citation>
    <scope>IDENTIFICATION</scope>
</reference>
<keyword evidence="6" id="KW-1185">Reference proteome</keyword>
<evidence type="ECO:0000256" key="2">
    <source>
        <dbReference type="ARBA" id="ARBA00008352"/>
    </source>
</evidence>
<evidence type="ECO:0000313" key="6">
    <source>
        <dbReference type="Proteomes" id="UP000472272"/>
    </source>
</evidence>
<evidence type="ECO:0000256" key="1">
    <source>
        <dbReference type="ARBA" id="ARBA00004123"/>
    </source>
</evidence>
<evidence type="ECO:0000256" key="3">
    <source>
        <dbReference type="ARBA" id="ARBA00023242"/>
    </source>
</evidence>
<accession>A0A670JRJ8</accession>
<sequence>MAGRGGRGRGRGGHMTFNVEAVGIGKGEALPPPTLQPSPLFPVKYKPVPLQTGEEVEYMLALKQELRGAMKNLPYFIKPSAPKKGKKNNNTTTHQARRMQNSSSARGQ</sequence>
<dbReference type="InterPro" id="IPR024661">
    <property type="entry name" value="RNA_pol_III_Rpc31"/>
</dbReference>
<dbReference type="Ensembl" id="ENSPMRT00000028110.1">
    <property type="protein sequence ID" value="ENSPMRP00000026500.1"/>
    <property type="gene ID" value="ENSPMRG00000017132.1"/>
</dbReference>
<reference evidence="5" key="3">
    <citation type="submission" date="2025-09" db="UniProtKB">
        <authorList>
            <consortium name="Ensembl"/>
        </authorList>
    </citation>
    <scope>IDENTIFICATION</scope>
</reference>
<organism evidence="5 6">
    <name type="scientific">Podarcis muralis</name>
    <name type="common">Wall lizard</name>
    <name type="synonym">Lacerta muralis</name>
    <dbReference type="NCBI Taxonomy" id="64176"/>
    <lineage>
        <taxon>Eukaryota</taxon>
        <taxon>Metazoa</taxon>
        <taxon>Chordata</taxon>
        <taxon>Craniata</taxon>
        <taxon>Vertebrata</taxon>
        <taxon>Euteleostomi</taxon>
        <taxon>Lepidosauria</taxon>
        <taxon>Squamata</taxon>
        <taxon>Bifurcata</taxon>
        <taxon>Unidentata</taxon>
        <taxon>Episquamata</taxon>
        <taxon>Laterata</taxon>
        <taxon>Lacertibaenia</taxon>
        <taxon>Lacertidae</taxon>
        <taxon>Podarcis</taxon>
    </lineage>
</organism>
<reference evidence="5 6" key="1">
    <citation type="journal article" date="2019" name="Proc. Natl. Acad. Sci. U.S.A.">
        <title>Regulatory changes in pterin and carotenoid genes underlie balanced color polymorphisms in the wall lizard.</title>
        <authorList>
            <person name="Andrade P."/>
            <person name="Pinho C."/>
            <person name="Perez I de Lanuza G."/>
            <person name="Afonso S."/>
            <person name="Brejcha J."/>
            <person name="Rubin C.J."/>
            <person name="Wallerman O."/>
            <person name="Pereira P."/>
            <person name="Sabatino S.J."/>
            <person name="Bellati A."/>
            <person name="Pellitteri-Rosa D."/>
            <person name="Bosakova Z."/>
            <person name="Bunikis I."/>
            <person name="Carretero M.A."/>
            <person name="Feiner N."/>
            <person name="Marsik P."/>
            <person name="Pauperio F."/>
            <person name="Salvi D."/>
            <person name="Soler L."/>
            <person name="While G.M."/>
            <person name="Uller T."/>
            <person name="Font E."/>
            <person name="Andersson L."/>
            <person name="Carneiro M."/>
        </authorList>
    </citation>
    <scope>NUCLEOTIDE SEQUENCE</scope>
</reference>
<comment type="similarity">
    <text evidence="2">Belongs to the eukaryotic RPC7 RNA polymerase subunit family.</text>
</comment>
<dbReference type="Proteomes" id="UP000472272">
    <property type="component" value="Chromosome 16"/>
</dbReference>
<dbReference type="Pfam" id="PF11705">
    <property type="entry name" value="RNA_pol_3_Rpc31"/>
    <property type="match status" value="1"/>
</dbReference>
<proteinExistence type="inferred from homology"/>
<dbReference type="GeneTree" id="ENSGT01150000287464"/>
<evidence type="ECO:0008006" key="7">
    <source>
        <dbReference type="Google" id="ProtNLM"/>
    </source>
</evidence>
<dbReference type="AlphaFoldDB" id="A0A670JRJ8"/>
<dbReference type="GO" id="GO:0005666">
    <property type="term" value="C:RNA polymerase III complex"/>
    <property type="evidence" value="ECO:0007669"/>
    <property type="project" value="TreeGrafter"/>
</dbReference>
<evidence type="ECO:0000256" key="4">
    <source>
        <dbReference type="SAM" id="MobiDB-lite"/>
    </source>
</evidence>
<dbReference type="OMA" id="EEKQGGY"/>
<dbReference type="PANTHER" id="PTHR15367:SF4">
    <property type="entry name" value="DNA-DIRECTED RNA POLYMERASE III SUBUNIT RPC7-LIKE"/>
    <property type="match status" value="1"/>
</dbReference>
<feature type="compositionally biased region" description="Polar residues" evidence="4">
    <location>
        <begin position="98"/>
        <end position="108"/>
    </location>
</feature>
<feature type="region of interest" description="Disordered" evidence="4">
    <location>
        <begin position="76"/>
        <end position="108"/>
    </location>
</feature>
<dbReference type="GO" id="GO:0006383">
    <property type="term" value="P:transcription by RNA polymerase III"/>
    <property type="evidence" value="ECO:0007669"/>
    <property type="project" value="InterPro"/>
</dbReference>
<comment type="subcellular location">
    <subcellularLocation>
        <location evidence="1">Nucleus</location>
    </subcellularLocation>
</comment>
<protein>
    <recommendedName>
        <fullName evidence="7">DNA-directed RNA polymerase III subunit RPC7</fullName>
    </recommendedName>
</protein>
<dbReference type="PANTHER" id="PTHR15367">
    <property type="entry name" value="DNA-DIRECTED RNA POLYMERASE III"/>
    <property type="match status" value="1"/>
</dbReference>